<dbReference type="CDD" id="cd16964">
    <property type="entry name" value="YqgF"/>
    <property type="match status" value="1"/>
</dbReference>
<dbReference type="AlphaFoldDB" id="A0A4U8TBE5"/>
<dbReference type="InterPro" id="IPR005227">
    <property type="entry name" value="YqgF"/>
</dbReference>
<comment type="subcellular location">
    <subcellularLocation>
        <location evidence="5">Cytoplasm</location>
    </subcellularLocation>
</comment>
<dbReference type="GO" id="GO:0000967">
    <property type="term" value="P:rRNA 5'-end processing"/>
    <property type="evidence" value="ECO:0007669"/>
    <property type="project" value="UniProtKB-UniRule"/>
</dbReference>
<keyword evidence="4 5" id="KW-0378">Hydrolase</keyword>
<evidence type="ECO:0000256" key="1">
    <source>
        <dbReference type="ARBA" id="ARBA00022490"/>
    </source>
</evidence>
<evidence type="ECO:0000313" key="8">
    <source>
        <dbReference type="Proteomes" id="UP000029733"/>
    </source>
</evidence>
<dbReference type="SMART" id="SM00732">
    <property type="entry name" value="YqgFc"/>
    <property type="match status" value="1"/>
</dbReference>
<keyword evidence="2 5" id="KW-0690">Ribosome biogenesis</keyword>
<dbReference type="Pfam" id="PF03652">
    <property type="entry name" value="RuvX"/>
    <property type="match status" value="1"/>
</dbReference>
<dbReference type="PANTHER" id="PTHR33317">
    <property type="entry name" value="POLYNUCLEOTIDYL TRANSFERASE, RIBONUCLEASE H-LIKE SUPERFAMILY PROTEIN"/>
    <property type="match status" value="1"/>
</dbReference>
<protein>
    <recommendedName>
        <fullName evidence="5">Putative pre-16S rRNA nuclease</fullName>
        <ecNumber evidence="5">3.1.-.-</ecNumber>
    </recommendedName>
</protein>
<accession>A0A4U8TBE5</accession>
<dbReference type="GO" id="GO:0016788">
    <property type="term" value="F:hydrolase activity, acting on ester bonds"/>
    <property type="evidence" value="ECO:0007669"/>
    <property type="project" value="UniProtKB-UniRule"/>
</dbReference>
<dbReference type="GO" id="GO:0005829">
    <property type="term" value="C:cytosol"/>
    <property type="evidence" value="ECO:0007669"/>
    <property type="project" value="TreeGrafter"/>
</dbReference>
<dbReference type="InterPro" id="IPR006641">
    <property type="entry name" value="YqgF/RNaseH-like_dom"/>
</dbReference>
<evidence type="ECO:0000256" key="2">
    <source>
        <dbReference type="ARBA" id="ARBA00022517"/>
    </source>
</evidence>
<dbReference type="SUPFAM" id="SSF53098">
    <property type="entry name" value="Ribonuclease H-like"/>
    <property type="match status" value="1"/>
</dbReference>
<comment type="similarity">
    <text evidence="5">Belongs to the YqgF HJR family.</text>
</comment>
<proteinExistence type="inferred from homology"/>
<dbReference type="NCBIfam" id="TIGR00250">
    <property type="entry name" value="RNAse_H_YqgF"/>
    <property type="match status" value="1"/>
</dbReference>
<dbReference type="HAMAP" id="MF_00651">
    <property type="entry name" value="Nuclease_YqgF"/>
    <property type="match status" value="1"/>
</dbReference>
<dbReference type="STRING" id="1677920.LS71_01540"/>
<dbReference type="Gene3D" id="3.30.420.140">
    <property type="entry name" value="YqgF/RNase H-like domain"/>
    <property type="match status" value="1"/>
</dbReference>
<feature type="domain" description="YqgF/RNase H-like" evidence="6">
    <location>
        <begin position="1"/>
        <end position="97"/>
    </location>
</feature>
<organism evidence="7 8">
    <name type="scientific">Helicobacter jaachi</name>
    <dbReference type="NCBI Taxonomy" id="1677920"/>
    <lineage>
        <taxon>Bacteria</taxon>
        <taxon>Pseudomonadati</taxon>
        <taxon>Campylobacterota</taxon>
        <taxon>Epsilonproteobacteria</taxon>
        <taxon>Campylobacterales</taxon>
        <taxon>Helicobacteraceae</taxon>
        <taxon>Helicobacter</taxon>
    </lineage>
</organism>
<evidence type="ECO:0000259" key="6">
    <source>
        <dbReference type="SMART" id="SM00732"/>
    </source>
</evidence>
<dbReference type="NCBIfam" id="NF001026">
    <property type="entry name" value="PRK00109.2-2"/>
    <property type="match status" value="1"/>
</dbReference>
<evidence type="ECO:0000256" key="3">
    <source>
        <dbReference type="ARBA" id="ARBA00022722"/>
    </source>
</evidence>
<dbReference type="OrthoDB" id="9796140at2"/>
<gene>
    <name evidence="7" type="primary">ruvX</name>
    <name evidence="7" type="ORF">LS71_000180</name>
</gene>
<keyword evidence="3 5" id="KW-0540">Nuclease</keyword>
<evidence type="ECO:0000256" key="4">
    <source>
        <dbReference type="ARBA" id="ARBA00022801"/>
    </source>
</evidence>
<dbReference type="RefSeq" id="WP_034352670.1">
    <property type="nucleotide sequence ID" value="NZ_JRPR02000001.1"/>
</dbReference>
<dbReference type="EMBL" id="JRPR02000001">
    <property type="protein sequence ID" value="TLD97219.1"/>
    <property type="molecule type" value="Genomic_DNA"/>
</dbReference>
<dbReference type="InterPro" id="IPR037027">
    <property type="entry name" value="YqgF/RNaseH-like_dom_sf"/>
</dbReference>
<comment type="function">
    <text evidence="5">Could be a nuclease involved in processing of the 5'-end of pre-16S rRNA.</text>
</comment>
<dbReference type="FunFam" id="3.30.420.140:FF:000013">
    <property type="entry name" value="Putative pre-16S rRNA nuclease"/>
    <property type="match status" value="1"/>
</dbReference>
<dbReference type="InterPro" id="IPR012337">
    <property type="entry name" value="RNaseH-like_sf"/>
</dbReference>
<keyword evidence="8" id="KW-1185">Reference proteome</keyword>
<dbReference type="PANTHER" id="PTHR33317:SF4">
    <property type="entry name" value="POLYNUCLEOTIDYL TRANSFERASE, RIBONUCLEASE H-LIKE SUPERFAMILY PROTEIN"/>
    <property type="match status" value="1"/>
</dbReference>
<name>A0A4U8TBE5_9HELI</name>
<evidence type="ECO:0000256" key="5">
    <source>
        <dbReference type="HAMAP-Rule" id="MF_00651"/>
    </source>
</evidence>
<dbReference type="GO" id="GO:0004518">
    <property type="term" value="F:nuclease activity"/>
    <property type="evidence" value="ECO:0007669"/>
    <property type="project" value="UniProtKB-KW"/>
</dbReference>
<evidence type="ECO:0000313" key="7">
    <source>
        <dbReference type="EMBL" id="TLD97219.1"/>
    </source>
</evidence>
<comment type="caution">
    <text evidence="7">The sequence shown here is derived from an EMBL/GenBank/DDBJ whole genome shotgun (WGS) entry which is preliminary data.</text>
</comment>
<dbReference type="Proteomes" id="UP000029733">
    <property type="component" value="Unassembled WGS sequence"/>
</dbReference>
<reference evidence="7 8" key="1">
    <citation type="journal article" date="2014" name="Genome Announc.">
        <title>Draft genome sequences of eight enterohepatic helicobacter species isolated from both laboratory and wild rodents.</title>
        <authorList>
            <person name="Sheh A."/>
            <person name="Shen Z."/>
            <person name="Fox J.G."/>
        </authorList>
    </citation>
    <scope>NUCLEOTIDE SEQUENCE [LARGE SCALE GENOMIC DNA]</scope>
    <source>
        <strain evidence="7 8">MIT 09-6949</strain>
    </source>
</reference>
<sequence>MNVLACDVGLKRIGLSTLTQGIILPLPPIIRINRNQAASALDKILHERDIAILVIGLPSGDTPKYLQMQARIRHFIALLCFKGEKHFVNEDCTSLEALDSIQHMKKQNKHKAQKDGRLDSISACMILERYIQSLKEPV</sequence>
<keyword evidence="1 5" id="KW-0963">Cytoplasm</keyword>
<dbReference type="EC" id="3.1.-.-" evidence="5"/>